<dbReference type="GO" id="GO:0006325">
    <property type="term" value="P:chromatin organization"/>
    <property type="evidence" value="ECO:0007669"/>
    <property type="project" value="UniProtKB-KW"/>
</dbReference>
<feature type="compositionally biased region" description="Basic and acidic residues" evidence="7">
    <location>
        <begin position="98"/>
        <end position="109"/>
    </location>
</feature>
<dbReference type="AlphaFoldDB" id="A0A8J5GW88"/>
<dbReference type="PROSITE" id="PS51998">
    <property type="entry name" value="DEK_C"/>
    <property type="match status" value="1"/>
</dbReference>
<evidence type="ECO:0000256" key="3">
    <source>
        <dbReference type="ARBA" id="ARBA00023015"/>
    </source>
</evidence>
<dbReference type="EMBL" id="JACMSC010000007">
    <property type="protein sequence ID" value="KAG6515888.1"/>
    <property type="molecule type" value="Genomic_DNA"/>
</dbReference>
<evidence type="ECO:0000256" key="7">
    <source>
        <dbReference type="SAM" id="MobiDB-lite"/>
    </source>
</evidence>
<dbReference type="GO" id="GO:0003677">
    <property type="term" value="F:DNA binding"/>
    <property type="evidence" value="ECO:0007669"/>
    <property type="project" value="UniProtKB-KW"/>
</dbReference>
<feature type="region of interest" description="Disordered" evidence="7">
    <location>
        <begin position="67"/>
        <end position="109"/>
    </location>
</feature>
<keyword evidence="3" id="KW-0805">Transcription regulation</keyword>
<reference evidence="9 10" key="1">
    <citation type="submission" date="2020-08" db="EMBL/GenBank/DDBJ databases">
        <title>Plant Genome Project.</title>
        <authorList>
            <person name="Zhang R.-G."/>
        </authorList>
    </citation>
    <scope>NUCLEOTIDE SEQUENCE [LARGE SCALE GENOMIC DNA]</scope>
    <source>
        <tissue evidence="9">Rhizome</tissue>
    </source>
</reference>
<protein>
    <recommendedName>
        <fullName evidence="8">DEK-C domain-containing protein</fullName>
    </recommendedName>
</protein>
<feature type="compositionally biased region" description="Basic and acidic residues" evidence="7">
    <location>
        <begin position="356"/>
        <end position="381"/>
    </location>
</feature>
<feature type="compositionally biased region" description="Acidic residues" evidence="7">
    <location>
        <begin position="206"/>
        <end position="216"/>
    </location>
</feature>
<gene>
    <name evidence="9" type="ORF">ZIOFF_026322</name>
</gene>
<comment type="subcellular location">
    <subcellularLocation>
        <location evidence="1">Nucleus</location>
        <location evidence="1">Nucleolus</location>
    </subcellularLocation>
</comment>
<evidence type="ECO:0000313" key="9">
    <source>
        <dbReference type="EMBL" id="KAG6515888.1"/>
    </source>
</evidence>
<evidence type="ECO:0000256" key="2">
    <source>
        <dbReference type="ARBA" id="ARBA00022853"/>
    </source>
</evidence>
<dbReference type="FunFam" id="1.10.10.60:FF:000220">
    <property type="entry name" value="DEK domain-containing chromatin associated protein"/>
    <property type="match status" value="1"/>
</dbReference>
<dbReference type="InterPro" id="IPR014876">
    <property type="entry name" value="DEK_C"/>
</dbReference>
<feature type="compositionally biased region" description="Basic and acidic residues" evidence="7">
    <location>
        <begin position="287"/>
        <end position="307"/>
    </location>
</feature>
<comment type="caution">
    <text evidence="9">The sequence shown here is derived from an EMBL/GenBank/DDBJ whole genome shotgun (WGS) entry which is preliminary data.</text>
</comment>
<feature type="compositionally biased region" description="Acidic residues" evidence="7">
    <location>
        <begin position="272"/>
        <end position="282"/>
    </location>
</feature>
<accession>A0A8J5GW88</accession>
<organism evidence="9 10">
    <name type="scientific">Zingiber officinale</name>
    <name type="common">Ginger</name>
    <name type="synonym">Amomum zingiber</name>
    <dbReference type="NCBI Taxonomy" id="94328"/>
    <lineage>
        <taxon>Eukaryota</taxon>
        <taxon>Viridiplantae</taxon>
        <taxon>Streptophyta</taxon>
        <taxon>Embryophyta</taxon>
        <taxon>Tracheophyta</taxon>
        <taxon>Spermatophyta</taxon>
        <taxon>Magnoliopsida</taxon>
        <taxon>Liliopsida</taxon>
        <taxon>Zingiberales</taxon>
        <taxon>Zingiberaceae</taxon>
        <taxon>Zingiber</taxon>
    </lineage>
</organism>
<feature type="domain" description="DEK-C" evidence="8">
    <location>
        <begin position="396"/>
        <end position="451"/>
    </location>
</feature>
<dbReference type="GO" id="GO:2000779">
    <property type="term" value="P:regulation of double-strand break repair"/>
    <property type="evidence" value="ECO:0007669"/>
    <property type="project" value="TreeGrafter"/>
</dbReference>
<dbReference type="GO" id="GO:0042393">
    <property type="term" value="F:histone binding"/>
    <property type="evidence" value="ECO:0007669"/>
    <property type="project" value="TreeGrafter"/>
</dbReference>
<dbReference type="Pfam" id="PF08766">
    <property type="entry name" value="DEK_C"/>
    <property type="match status" value="1"/>
</dbReference>
<feature type="compositionally biased region" description="Basic residues" evidence="7">
    <location>
        <begin position="308"/>
        <end position="317"/>
    </location>
</feature>
<keyword evidence="4" id="KW-0238">DNA-binding</keyword>
<dbReference type="Gene3D" id="1.10.10.60">
    <property type="entry name" value="Homeodomain-like"/>
    <property type="match status" value="1"/>
</dbReference>
<dbReference type="Proteomes" id="UP000734854">
    <property type="component" value="Unassembled WGS sequence"/>
</dbReference>
<dbReference type="InterPro" id="IPR044198">
    <property type="entry name" value="DEK"/>
</dbReference>
<evidence type="ECO:0000256" key="1">
    <source>
        <dbReference type="ARBA" id="ARBA00004604"/>
    </source>
</evidence>
<evidence type="ECO:0000256" key="5">
    <source>
        <dbReference type="ARBA" id="ARBA00023163"/>
    </source>
</evidence>
<keyword evidence="10" id="KW-1185">Reference proteome</keyword>
<keyword evidence="6" id="KW-0539">Nucleus</keyword>
<sequence>MSPEHADLQLSVVVDGISGGVGVDRCYKELCFRPPKPLAPSLTGFVSLGFSSMDSDSGVAAEEIKNAVGGSGAGDAEREVDEQKGEDGSPGGAGGDEEDKKGSGQKLKDIPNVSFKLSKRKADENLRALHSLLFGRKSTEKQRIRVKEKLDKYNKERLLDFCDLLDIHAVKTTTKKKLRTSNQQSTADENGDNEENVAGDAKDEMHDGEDDGESQEESDHGKSEEEEEQDERAPTNKSSVAKRTKKNIAPSEEKSKVTPVKQMASGKRSSEDDLDVSSEDDPSSPPESKKDSNREMNEPERKVSAKEKRSRRNKSARGTKSTSTSSAKKSDSLDDSESEPPPDSKSKKVGRKGRTKEKTPSKKEATGKTKISKSESKETANKKRGKSKLSEAKKNEPSTEELHSVVSKILKEVDFNTATLADILRQLGAHFNTNLMDRNAEVKRIIEDLTFSVMVLSPLIGVTPEDLTI</sequence>
<keyword evidence="5" id="KW-0804">Transcription</keyword>
<name>A0A8J5GW88_ZINOF</name>
<keyword evidence="2" id="KW-0156">Chromatin regulator</keyword>
<evidence type="ECO:0000313" key="10">
    <source>
        <dbReference type="Proteomes" id="UP000734854"/>
    </source>
</evidence>
<dbReference type="PANTHER" id="PTHR13468:SF1">
    <property type="entry name" value="PROTEIN DEK"/>
    <property type="match status" value="1"/>
</dbReference>
<feature type="region of interest" description="Disordered" evidence="7">
    <location>
        <begin position="174"/>
        <end position="402"/>
    </location>
</feature>
<feature type="compositionally biased region" description="Basic and acidic residues" evidence="7">
    <location>
        <begin position="388"/>
        <end position="402"/>
    </location>
</feature>
<dbReference type="PANTHER" id="PTHR13468">
    <property type="entry name" value="DEK PROTEIN"/>
    <property type="match status" value="1"/>
</dbReference>
<dbReference type="SUPFAM" id="SSF109715">
    <property type="entry name" value="DEK C-terminal domain"/>
    <property type="match status" value="1"/>
</dbReference>
<dbReference type="GO" id="GO:0005730">
    <property type="term" value="C:nucleolus"/>
    <property type="evidence" value="ECO:0007669"/>
    <property type="project" value="UniProtKB-SubCell"/>
</dbReference>
<evidence type="ECO:0000256" key="4">
    <source>
        <dbReference type="ARBA" id="ARBA00023125"/>
    </source>
</evidence>
<feature type="compositionally biased region" description="Basic and acidic residues" evidence="7">
    <location>
        <begin position="75"/>
        <end position="87"/>
    </location>
</feature>
<evidence type="ECO:0000259" key="8">
    <source>
        <dbReference type="PROSITE" id="PS51998"/>
    </source>
</evidence>
<proteinExistence type="predicted"/>
<evidence type="ECO:0000256" key="6">
    <source>
        <dbReference type="ARBA" id="ARBA00023242"/>
    </source>
</evidence>